<dbReference type="Pfam" id="PF13555">
    <property type="entry name" value="AAA_29"/>
    <property type="match status" value="1"/>
</dbReference>
<accession>A0A1H6DKY7</accession>
<evidence type="ECO:0000256" key="1">
    <source>
        <dbReference type="ARBA" id="ARBA00022763"/>
    </source>
</evidence>
<dbReference type="InterPro" id="IPR027417">
    <property type="entry name" value="P-loop_NTPase"/>
</dbReference>
<dbReference type="GO" id="GO:0009432">
    <property type="term" value="P:SOS response"/>
    <property type="evidence" value="ECO:0007669"/>
    <property type="project" value="UniProtKB-KW"/>
</dbReference>
<reference evidence="6 7" key="1">
    <citation type="submission" date="2016-10" db="EMBL/GenBank/DDBJ databases">
        <authorList>
            <person name="de Groot N.N."/>
        </authorList>
    </citation>
    <scope>NUCLEOTIDE SEQUENCE [LARGE SCALE GENOMIC DNA]</scope>
    <source>
        <strain evidence="6 7">CGMCC 4.7037</strain>
    </source>
</reference>
<evidence type="ECO:0000256" key="3">
    <source>
        <dbReference type="ARBA" id="ARBA00023236"/>
    </source>
</evidence>
<feature type="region of interest" description="Disordered" evidence="5">
    <location>
        <begin position="611"/>
        <end position="636"/>
    </location>
</feature>
<keyword evidence="1" id="KW-0227">DNA damage</keyword>
<dbReference type="PANTHER" id="PTHR32182">
    <property type="entry name" value="DNA REPLICATION AND REPAIR PROTEIN RECF"/>
    <property type="match status" value="1"/>
</dbReference>
<dbReference type="SUPFAM" id="SSF52540">
    <property type="entry name" value="P-loop containing nucleoside triphosphate hydrolases"/>
    <property type="match status" value="1"/>
</dbReference>
<dbReference type="Pfam" id="PF13558">
    <property type="entry name" value="SbcC_Walker_B"/>
    <property type="match status" value="1"/>
</dbReference>
<dbReference type="AlphaFoldDB" id="A0A1H6DKY7"/>
<dbReference type="Proteomes" id="UP000236732">
    <property type="component" value="Unassembled WGS sequence"/>
</dbReference>
<evidence type="ECO:0000313" key="6">
    <source>
        <dbReference type="EMBL" id="SEG85990.1"/>
    </source>
</evidence>
<evidence type="ECO:0000256" key="5">
    <source>
        <dbReference type="SAM" id="MobiDB-lite"/>
    </source>
</evidence>
<dbReference type="PANTHER" id="PTHR32182:SF0">
    <property type="entry name" value="DNA REPLICATION AND REPAIR PROTEIN RECF"/>
    <property type="match status" value="1"/>
</dbReference>
<evidence type="ECO:0000256" key="2">
    <source>
        <dbReference type="ARBA" id="ARBA00023204"/>
    </source>
</evidence>
<keyword evidence="4" id="KW-0175">Coiled coil</keyword>
<gene>
    <name evidence="6" type="ORF">SAMN05444920_105622</name>
</gene>
<feature type="compositionally biased region" description="Polar residues" evidence="5">
    <location>
        <begin position="617"/>
        <end position="626"/>
    </location>
</feature>
<dbReference type="GO" id="GO:0000731">
    <property type="term" value="P:DNA synthesis involved in DNA repair"/>
    <property type="evidence" value="ECO:0007669"/>
    <property type="project" value="TreeGrafter"/>
</dbReference>
<feature type="coiled-coil region" evidence="4">
    <location>
        <begin position="708"/>
        <end position="742"/>
    </location>
</feature>
<dbReference type="EMBL" id="FNVT01000005">
    <property type="protein sequence ID" value="SEG85990.1"/>
    <property type="molecule type" value="Genomic_DNA"/>
</dbReference>
<protein>
    <submittedName>
        <fullName evidence="6">Uncharacterized protein YPO0396</fullName>
    </submittedName>
</protein>
<evidence type="ECO:0000313" key="7">
    <source>
        <dbReference type="Proteomes" id="UP000236732"/>
    </source>
</evidence>
<feature type="coiled-coil region" evidence="4">
    <location>
        <begin position="372"/>
        <end position="399"/>
    </location>
</feature>
<dbReference type="GO" id="GO:0006302">
    <property type="term" value="P:double-strand break repair"/>
    <property type="evidence" value="ECO:0007669"/>
    <property type="project" value="TreeGrafter"/>
</dbReference>
<feature type="coiled-coil region" evidence="4">
    <location>
        <begin position="646"/>
        <end position="673"/>
    </location>
</feature>
<dbReference type="RefSeq" id="WP_103957893.1">
    <property type="nucleotide sequence ID" value="NZ_FNVT01000005.1"/>
</dbReference>
<name>A0A1H6DKY7_9ACTN</name>
<keyword evidence="2" id="KW-0234">DNA repair</keyword>
<dbReference type="Gene3D" id="3.40.1140.10">
    <property type="match status" value="1"/>
</dbReference>
<keyword evidence="3" id="KW-0742">SOS response</keyword>
<sequence length="1136" mass="125420">MTVHQDAMFYIPGADAGITQWKVEALQLVNWGGFSGHASVSFSPTSTLLSGASGTGKSTLLDAYIAVMMDSSVPFNGASNDATVGRARSADQRSLLSYLRGKQDIGRDSATGELADQVLRGQNSATWGAIALTFIDDRQRRYTVARLYYVPRSAVRDSDLVRKMCTIDGAIDLRALERFAADKFDRRSVTAAFSNLSMHDSYSAFSQAFFTRLGIGVGGDGARALRLLARIQAGHQVSSVNDLYTAMVLELPGTYAAADAALEHFGDLEDAHTAMATEEAKARVLEPIPGLNDTREAELAKARLIDGFGIHIVSSDSPFGLWKLTCEEKLLETAEITNRVQHGEAKTDKTVAEKRRTELTGRKINLEADLGSNKANATITGLERAVEQLEQDRGAARSRRQTFDTNTQRLHLALSKESDFAAAQTAATAFLDSYEEAAKVARDERDAIRDEAREPLALKRELLEEQRSLSGRAGRMDPKLHAIRMQIAEEAGIDAEMLPFVGELIDVPADHQGWRKAIETTLFGLARVMLVDANRLDHVSKIIDPLRLRGRISFEGVDLTATARPRTRQPDRISGKLDYKDSPFTAWVQNRLTADNTDALCVKSPEGLRGPGLRVTASGQTRSGTSGAHGERGAPNVIGFTSTERLAEIAEDLEKIEKILTRHDQKRADADRKINALADDRVAYGHVLAVARFRDIDPDGIENDIRAKQRLLEDILKADDTLRKLRTDLEGVERELVKADKAYYGADTRMAELDKAWNELVERKDAVSGTIDRINAQQAVILTNEQTAYLNTEFAEVATADDLAGFTTGVKRLEKRLAASAEEARAKAEQATQALGTVFSHYQHTWNDPNLSDSIDDYPSYRKILDGILTTGLHKRREEWTRRLTDWSGQDLVPLAGAFGNAINEIIDRLTPINNILAGLPFGARRDRLKIELRILKRDDITKFKRELNALARLNVDGMTDSNVQAAFARLQEFMKQIRPEGRGKNTRDYFLDIRKHINVTAVAYDAEGRERATFDRIGGKSGGEAQELVAFIVGAALRFQLGDDENVRPRYAPVFLDEGFVKADSEFTGRSVDAWKGLGFQLIIGAPFDKFTSLEPHADRVLLMVKSPKGYSSVNAIEPRLQIPAQQNPDDEGPA</sequence>
<organism evidence="6 7">
    <name type="scientific">Nonomuraea solani</name>
    <dbReference type="NCBI Taxonomy" id="1144553"/>
    <lineage>
        <taxon>Bacteria</taxon>
        <taxon>Bacillati</taxon>
        <taxon>Actinomycetota</taxon>
        <taxon>Actinomycetes</taxon>
        <taxon>Streptosporangiales</taxon>
        <taxon>Streptosporangiaceae</taxon>
        <taxon>Nonomuraea</taxon>
    </lineage>
</organism>
<proteinExistence type="predicted"/>
<evidence type="ECO:0000256" key="4">
    <source>
        <dbReference type="SAM" id="Coils"/>
    </source>
</evidence>
<keyword evidence="7" id="KW-1185">Reference proteome</keyword>
<dbReference type="OrthoDB" id="174137at2"/>